<dbReference type="SUPFAM" id="SSF52540">
    <property type="entry name" value="P-loop containing nucleoside triphosphate hydrolases"/>
    <property type="match status" value="1"/>
</dbReference>
<feature type="domain" description="PAC" evidence="8">
    <location>
        <begin position="99"/>
        <end position="151"/>
    </location>
</feature>
<evidence type="ECO:0000259" key="7">
    <source>
        <dbReference type="PROSITE" id="PS50112"/>
    </source>
</evidence>
<dbReference type="InParanoid" id="A0A5Q0BLU0"/>
<dbReference type="SUPFAM" id="SSF55785">
    <property type="entry name" value="PYP-like sensor domain (PAS domain)"/>
    <property type="match status" value="2"/>
</dbReference>
<evidence type="ECO:0000259" key="8">
    <source>
        <dbReference type="PROSITE" id="PS50113"/>
    </source>
</evidence>
<dbReference type="PROSITE" id="PS00676">
    <property type="entry name" value="SIGMA54_INTERACT_2"/>
    <property type="match status" value="1"/>
</dbReference>
<dbReference type="InterPro" id="IPR000700">
    <property type="entry name" value="PAS-assoc_C"/>
</dbReference>
<dbReference type="Pfam" id="PF00989">
    <property type="entry name" value="PAS"/>
    <property type="match status" value="1"/>
</dbReference>
<dbReference type="PROSITE" id="PS00688">
    <property type="entry name" value="SIGMA54_INTERACT_3"/>
    <property type="match status" value="1"/>
</dbReference>
<keyword evidence="4" id="KW-0238">DNA-binding</keyword>
<dbReference type="InterPro" id="IPR058031">
    <property type="entry name" value="AAA_lid_NorR"/>
</dbReference>
<dbReference type="Pfam" id="PF00158">
    <property type="entry name" value="Sigma54_activat"/>
    <property type="match status" value="1"/>
</dbReference>
<evidence type="ECO:0000256" key="4">
    <source>
        <dbReference type="ARBA" id="ARBA00023125"/>
    </source>
</evidence>
<evidence type="ECO:0000256" key="1">
    <source>
        <dbReference type="ARBA" id="ARBA00022741"/>
    </source>
</evidence>
<dbReference type="PANTHER" id="PTHR32071">
    <property type="entry name" value="TRANSCRIPTIONAL REGULATORY PROTEIN"/>
    <property type="match status" value="1"/>
</dbReference>
<dbReference type="InterPro" id="IPR000014">
    <property type="entry name" value="PAS"/>
</dbReference>
<dbReference type="NCBIfam" id="TIGR00229">
    <property type="entry name" value="sensory_box"/>
    <property type="match status" value="1"/>
</dbReference>
<dbReference type="InterPro" id="IPR009057">
    <property type="entry name" value="Homeodomain-like_sf"/>
</dbReference>
<evidence type="ECO:0000313" key="9">
    <source>
        <dbReference type="EMBL" id="QFY44102.1"/>
    </source>
</evidence>
<dbReference type="CDD" id="cd00009">
    <property type="entry name" value="AAA"/>
    <property type="match status" value="1"/>
</dbReference>
<evidence type="ECO:0000256" key="5">
    <source>
        <dbReference type="ARBA" id="ARBA00023163"/>
    </source>
</evidence>
<dbReference type="Gene3D" id="1.10.10.60">
    <property type="entry name" value="Homeodomain-like"/>
    <property type="match status" value="1"/>
</dbReference>
<keyword evidence="2" id="KW-0067">ATP-binding</keyword>
<gene>
    <name evidence="9" type="ORF">F6R98_16910</name>
</gene>
<dbReference type="InterPro" id="IPR013767">
    <property type="entry name" value="PAS_fold"/>
</dbReference>
<dbReference type="EMBL" id="CP044205">
    <property type="protein sequence ID" value="QFY44102.1"/>
    <property type="molecule type" value="Genomic_DNA"/>
</dbReference>
<dbReference type="InterPro" id="IPR025662">
    <property type="entry name" value="Sigma_54_int_dom_ATP-bd_1"/>
</dbReference>
<dbReference type="InterPro" id="IPR003593">
    <property type="entry name" value="AAA+_ATPase"/>
</dbReference>
<dbReference type="SMART" id="SM00091">
    <property type="entry name" value="PAS"/>
    <property type="match status" value="2"/>
</dbReference>
<organism evidence="9 10">
    <name type="scientific">Candidatus Methylospira mobilis</name>
    <dbReference type="NCBI Taxonomy" id="1808979"/>
    <lineage>
        <taxon>Bacteria</taxon>
        <taxon>Pseudomonadati</taxon>
        <taxon>Pseudomonadota</taxon>
        <taxon>Gammaproteobacteria</taxon>
        <taxon>Methylococcales</taxon>
        <taxon>Methylococcaceae</taxon>
        <taxon>Candidatus Methylospira</taxon>
    </lineage>
</organism>
<dbReference type="InterPro" id="IPR025944">
    <property type="entry name" value="Sigma_54_int_dom_CS"/>
</dbReference>
<keyword evidence="5" id="KW-0804">Transcription</keyword>
<evidence type="ECO:0000256" key="2">
    <source>
        <dbReference type="ARBA" id="ARBA00022840"/>
    </source>
</evidence>
<dbReference type="GO" id="GO:0005524">
    <property type="term" value="F:ATP binding"/>
    <property type="evidence" value="ECO:0007669"/>
    <property type="project" value="UniProtKB-KW"/>
</dbReference>
<dbReference type="CDD" id="cd00130">
    <property type="entry name" value="PAS"/>
    <property type="match status" value="2"/>
</dbReference>
<protein>
    <submittedName>
        <fullName evidence="9">PAS domain S-box protein</fullName>
    </submittedName>
</protein>
<sequence>MPRQLIKPNTFAEHLLQHLPVPTFVLDSGHRVILWNSACEALTGCRAADIIGSNRHWQGFYTLERPCLADVLLDEALACRLPALYEKTSANATPGIATLHTENWCVMPDGRKLYLVIDAGPIINEAGEVIAVVETQRDRTEQRLMMQALEESEQRFASIVSSAMDAIVGIDHQKKITLFNPAAERIFQCSQDLAVGQLLERFIAPRCRSLFERFLALDDPAAKKPIWVAEGLYARRANSEEFPIEATLSPLSVDGEQRYTVILRDVNERKQAEQTLTRLQQEKGYLQEFINTEHNLGDIVSASAEMQAVFEQVRMVAITDTPVLLLGETGTGKELLARAIHELSDRRAALLVKVNCAALPSELIESELFGHEKGAFTGATQQRKGRFELANGGTLFLDEVGELTAAAQAKLLRVLQEQEFERVGGSVTLKVDVRIIAATNRSLADEIAQGRFRADLYYRLNVFPIEVPALRERSTDIPLLARFFLDKYARKFGKRIRDVSALSLRRLLEYSWPGNVRELQNVIERAVILSSGPLLEVGQLLASHKSDDDAAQPGAETLAEVERSHILRTLEETGGVIAGPAGAAVRLGLNPNTLRSKMLKLGIGRPLMLQQD</sequence>
<dbReference type="InterPro" id="IPR002197">
    <property type="entry name" value="HTH_Fis"/>
</dbReference>
<accession>A0A5Q0BLU0</accession>
<dbReference type="AlphaFoldDB" id="A0A5Q0BLU0"/>
<keyword evidence="10" id="KW-1185">Reference proteome</keyword>
<proteinExistence type="predicted"/>
<dbReference type="GO" id="GO:0006355">
    <property type="term" value="P:regulation of DNA-templated transcription"/>
    <property type="evidence" value="ECO:0007669"/>
    <property type="project" value="InterPro"/>
</dbReference>
<keyword evidence="1" id="KW-0547">Nucleotide-binding</keyword>
<dbReference type="Gene3D" id="3.40.50.300">
    <property type="entry name" value="P-loop containing nucleotide triphosphate hydrolases"/>
    <property type="match status" value="1"/>
</dbReference>
<dbReference type="SUPFAM" id="SSF46689">
    <property type="entry name" value="Homeodomain-like"/>
    <property type="match status" value="1"/>
</dbReference>
<dbReference type="InterPro" id="IPR027417">
    <property type="entry name" value="P-loop_NTPase"/>
</dbReference>
<dbReference type="Pfam" id="PF02954">
    <property type="entry name" value="HTH_8"/>
    <property type="match status" value="1"/>
</dbReference>
<dbReference type="PROSITE" id="PS50112">
    <property type="entry name" value="PAS"/>
    <property type="match status" value="2"/>
</dbReference>
<dbReference type="PROSITE" id="PS00675">
    <property type="entry name" value="SIGMA54_INTERACT_1"/>
    <property type="match status" value="1"/>
</dbReference>
<feature type="domain" description="PAS" evidence="7">
    <location>
        <begin position="152"/>
        <end position="205"/>
    </location>
</feature>
<feature type="domain" description="Sigma-54 factor interaction" evidence="6">
    <location>
        <begin position="299"/>
        <end position="528"/>
    </location>
</feature>
<evidence type="ECO:0000313" key="10">
    <source>
        <dbReference type="Proteomes" id="UP000325755"/>
    </source>
</evidence>
<dbReference type="Pfam" id="PF25601">
    <property type="entry name" value="AAA_lid_14"/>
    <property type="match status" value="1"/>
</dbReference>
<dbReference type="Pfam" id="PF13426">
    <property type="entry name" value="PAS_9"/>
    <property type="match status" value="1"/>
</dbReference>
<dbReference type="GO" id="GO:0043565">
    <property type="term" value="F:sequence-specific DNA binding"/>
    <property type="evidence" value="ECO:0007669"/>
    <property type="project" value="InterPro"/>
</dbReference>
<dbReference type="InterPro" id="IPR025943">
    <property type="entry name" value="Sigma_54_int_dom_ATP-bd_2"/>
</dbReference>
<dbReference type="Gene3D" id="3.30.450.20">
    <property type="entry name" value="PAS domain"/>
    <property type="match status" value="2"/>
</dbReference>
<dbReference type="PROSITE" id="PS50113">
    <property type="entry name" value="PAC"/>
    <property type="match status" value="1"/>
</dbReference>
<reference evidence="9 10" key="1">
    <citation type="submission" date="2019-09" db="EMBL/GenBank/DDBJ databases">
        <title>Ecophysiology of the spiral-shaped methanotroph Methylospira mobilis as revealed by the complete genome sequence.</title>
        <authorList>
            <person name="Oshkin I.Y."/>
            <person name="Dedysh S.N."/>
            <person name="Miroshnikov K."/>
            <person name="Danilova O.V."/>
            <person name="Hakobyan A."/>
            <person name="Liesack W."/>
        </authorList>
    </citation>
    <scope>NUCLEOTIDE SEQUENCE [LARGE SCALE GENOMIC DNA]</scope>
    <source>
        <strain evidence="9 10">Shm1</strain>
    </source>
</reference>
<dbReference type="PROSITE" id="PS50045">
    <property type="entry name" value="SIGMA54_INTERACT_4"/>
    <property type="match status" value="1"/>
</dbReference>
<dbReference type="InterPro" id="IPR035965">
    <property type="entry name" value="PAS-like_dom_sf"/>
</dbReference>
<dbReference type="OrthoDB" id="9804019at2"/>
<dbReference type="Gene3D" id="1.10.8.60">
    <property type="match status" value="1"/>
</dbReference>
<dbReference type="FunCoup" id="A0A5Q0BLU0">
    <property type="interactions" value="142"/>
</dbReference>
<dbReference type="SMART" id="SM00382">
    <property type="entry name" value="AAA"/>
    <property type="match status" value="1"/>
</dbReference>
<dbReference type="Proteomes" id="UP000325755">
    <property type="component" value="Chromosome"/>
</dbReference>
<feature type="domain" description="PAS" evidence="7">
    <location>
        <begin position="8"/>
        <end position="54"/>
    </location>
</feature>
<dbReference type="FunFam" id="3.40.50.300:FF:000006">
    <property type="entry name" value="DNA-binding transcriptional regulator NtrC"/>
    <property type="match status" value="1"/>
</dbReference>
<evidence type="ECO:0000259" key="6">
    <source>
        <dbReference type="PROSITE" id="PS50045"/>
    </source>
</evidence>
<keyword evidence="3" id="KW-0805">Transcription regulation</keyword>
<dbReference type="KEGG" id="mmob:F6R98_16910"/>
<dbReference type="InterPro" id="IPR002078">
    <property type="entry name" value="Sigma_54_int"/>
</dbReference>
<name>A0A5Q0BLU0_9GAMM</name>
<dbReference type="RefSeq" id="WP_153250070.1">
    <property type="nucleotide sequence ID" value="NZ_CP044205.1"/>
</dbReference>
<dbReference type="PANTHER" id="PTHR32071:SF117">
    <property type="entry name" value="PTS-DEPENDENT DIHYDROXYACETONE KINASE OPERON REGULATORY PROTEIN-RELATED"/>
    <property type="match status" value="1"/>
</dbReference>
<evidence type="ECO:0000256" key="3">
    <source>
        <dbReference type="ARBA" id="ARBA00023015"/>
    </source>
</evidence>